<organism evidence="7 8">
    <name type="scientific">Bulleidia extructa W1219</name>
    <dbReference type="NCBI Taxonomy" id="679192"/>
    <lineage>
        <taxon>Bacteria</taxon>
        <taxon>Bacillati</taxon>
        <taxon>Bacillota</taxon>
        <taxon>Erysipelotrichia</taxon>
        <taxon>Erysipelotrichales</taxon>
        <taxon>Erysipelotrichaceae</taxon>
        <taxon>Bulleidia</taxon>
    </lineage>
</organism>
<evidence type="ECO:0000259" key="4">
    <source>
        <dbReference type="Pfam" id="PF00557"/>
    </source>
</evidence>
<dbReference type="SUPFAM" id="SSF55920">
    <property type="entry name" value="Creatinase/aminopeptidase"/>
    <property type="match status" value="1"/>
</dbReference>
<dbReference type="GO" id="GO:0005737">
    <property type="term" value="C:cytoplasm"/>
    <property type="evidence" value="ECO:0007669"/>
    <property type="project" value="UniProtKB-ARBA"/>
</dbReference>
<dbReference type="InterPro" id="IPR036005">
    <property type="entry name" value="Creatinase/aminopeptidase-like"/>
</dbReference>
<dbReference type="InterPro" id="IPR000587">
    <property type="entry name" value="Creatinase_N"/>
</dbReference>
<dbReference type="SUPFAM" id="SSF53092">
    <property type="entry name" value="Creatinase/prolidase N-terminal domain"/>
    <property type="match status" value="1"/>
</dbReference>
<dbReference type="EMBL" id="ADFR01000015">
    <property type="protein sequence ID" value="EFC05355.1"/>
    <property type="molecule type" value="Genomic_DNA"/>
</dbReference>
<proteinExistence type="inferred from homology"/>
<sequence>MTVNERIEALRQLMRENHLDVYYVPNEDDHLSEEYTADYFKAKSYISGFSGESGCVIVTKDFAGLWTDGRYFTQAENELAGTQVELMRLRQEGVPNPLDFLVEQTPDHGVLGFDGSVVSARTMLFLEKKLAQKKASIVNDVDLVGRIWEERPRMPEAALYVLDTKFTGVSAKDKIARTRKAMEEVGADELFVSTLEDPCWLLNLRGDDIENTPVAYAFVLMSANEVNYYVDEKKVNALVKAHLEDNGVTVKDYEEIETDLLKLQNKVVLADLDTLNSKLYAALQGNTILDQRSPIAYYRAVKNEVEIACTKNAHVKDGVAVFKFIYWLKNEVKKSEVTEVSAQNKLYALRSEGQDYIEPSFTTISAYQANGAMMHYSATEESHAKLEQKGFLLVDSGGTYKDGTTDITRTIAVGPLTAEEKKYYTLVLKGHLDLMAAHFLKGTTGNNLDILARQPLWKENIDYQCGTGHGVGHVLAVHEGPHRIGWGFSSLRPPVPFVEGMIVTDEPGVYLPHELGIRIENELLVVNGKKNFYGQFMHFETLTYVPYEVEAIDISLLTDEELKQLNDYHSQVCSILSPYLQGEELAYLKEVTRELVR</sequence>
<feature type="domain" description="Peptidase M24 C-terminal" evidence="6">
    <location>
        <begin position="535"/>
        <end position="595"/>
    </location>
</feature>
<dbReference type="Pfam" id="PF01321">
    <property type="entry name" value="Creatinase_N"/>
    <property type="match status" value="1"/>
</dbReference>
<protein>
    <submittedName>
        <fullName evidence="7">Creatinase</fullName>
        <ecNumber evidence="7">3.4.-.-</ecNumber>
    </submittedName>
</protein>
<dbReference type="STRING" id="679192.HMPREF9013_1380"/>
<feature type="domain" description="Creatinase N-terminal" evidence="5">
    <location>
        <begin position="6"/>
        <end position="134"/>
    </location>
</feature>
<dbReference type="InterPro" id="IPR032416">
    <property type="entry name" value="Peptidase_M24_C"/>
</dbReference>
<evidence type="ECO:0000259" key="6">
    <source>
        <dbReference type="Pfam" id="PF16188"/>
    </source>
</evidence>
<dbReference type="RefSeq" id="WP_006627495.1">
    <property type="nucleotide sequence ID" value="NZ_ADFR01000015.1"/>
</dbReference>
<evidence type="ECO:0000256" key="2">
    <source>
        <dbReference type="ARBA" id="ARBA00022723"/>
    </source>
</evidence>
<dbReference type="InterPro" id="IPR029149">
    <property type="entry name" value="Creatin/AminoP/Spt16_N"/>
</dbReference>
<comment type="caution">
    <text evidence="7">The sequence shown here is derived from an EMBL/GenBank/DDBJ whole genome shotgun (WGS) entry which is preliminary data.</text>
</comment>
<dbReference type="InterPro" id="IPR033740">
    <property type="entry name" value="Pept_M24B"/>
</dbReference>
<dbReference type="PANTHER" id="PTHR43763:SF6">
    <property type="entry name" value="XAA-PRO AMINOPEPTIDASE 1"/>
    <property type="match status" value="1"/>
</dbReference>
<dbReference type="FunFam" id="3.90.230.10:FF:000009">
    <property type="entry name" value="xaa-Pro aminopeptidase 2"/>
    <property type="match status" value="1"/>
</dbReference>
<evidence type="ECO:0000256" key="3">
    <source>
        <dbReference type="ARBA" id="ARBA00022801"/>
    </source>
</evidence>
<evidence type="ECO:0000256" key="1">
    <source>
        <dbReference type="ARBA" id="ARBA00008766"/>
    </source>
</evidence>
<dbReference type="Proteomes" id="UP000005017">
    <property type="component" value="Unassembled WGS sequence"/>
</dbReference>
<dbReference type="InterPro" id="IPR000994">
    <property type="entry name" value="Pept_M24"/>
</dbReference>
<name>D2MQ32_9FIRM</name>
<dbReference type="Gene3D" id="3.40.350.10">
    <property type="entry name" value="Creatinase/prolidase N-terminal domain"/>
    <property type="match status" value="2"/>
</dbReference>
<dbReference type="OrthoDB" id="9806388at2"/>
<reference evidence="8" key="1">
    <citation type="submission" date="2009-12" db="EMBL/GenBank/DDBJ databases">
        <title>Sequence of Clostridiales genomosp. BVAB3 str. UPII9-5.</title>
        <authorList>
            <person name="Madupu R."/>
            <person name="Durkin A.S."/>
            <person name="Torralba M."/>
            <person name="Methe B."/>
            <person name="Sutton G.G."/>
            <person name="Strausberg R.L."/>
            <person name="Nelson K.E."/>
        </authorList>
    </citation>
    <scope>NUCLEOTIDE SEQUENCE [LARGE SCALE GENOMIC DNA]</scope>
    <source>
        <strain evidence="8">W1219</strain>
    </source>
</reference>
<dbReference type="Pfam" id="PF00557">
    <property type="entry name" value="Peptidase_M24"/>
    <property type="match status" value="1"/>
</dbReference>
<keyword evidence="8" id="KW-1185">Reference proteome</keyword>
<keyword evidence="2" id="KW-0479">Metal-binding</keyword>
<dbReference type="GO" id="GO:0046872">
    <property type="term" value="F:metal ion binding"/>
    <property type="evidence" value="ECO:0007669"/>
    <property type="project" value="UniProtKB-KW"/>
</dbReference>
<evidence type="ECO:0000313" key="7">
    <source>
        <dbReference type="EMBL" id="EFC05355.1"/>
    </source>
</evidence>
<comment type="similarity">
    <text evidence="1">Belongs to the peptidase M24B family.</text>
</comment>
<dbReference type="InterPro" id="IPR050422">
    <property type="entry name" value="X-Pro_aminopeptidase_P"/>
</dbReference>
<accession>D2MQ32</accession>
<gene>
    <name evidence="7" type="ORF">HMPREF9013_1380</name>
</gene>
<dbReference type="Gene3D" id="3.90.230.10">
    <property type="entry name" value="Creatinase/methionine aminopeptidase superfamily"/>
    <property type="match status" value="1"/>
</dbReference>
<dbReference type="PANTHER" id="PTHR43763">
    <property type="entry name" value="XAA-PRO AMINOPEPTIDASE 1"/>
    <property type="match status" value="1"/>
</dbReference>
<keyword evidence="3 7" id="KW-0378">Hydrolase</keyword>
<feature type="domain" description="Peptidase M24" evidence="4">
    <location>
        <begin position="309"/>
        <end position="525"/>
    </location>
</feature>
<dbReference type="Pfam" id="PF16189">
    <property type="entry name" value="Creatinase_N_2"/>
    <property type="match status" value="1"/>
</dbReference>
<dbReference type="AlphaFoldDB" id="D2MQ32"/>
<dbReference type="EC" id="3.4.-.-" evidence="7"/>
<dbReference type="eggNOG" id="COG0006">
    <property type="taxonomic scope" value="Bacteria"/>
</dbReference>
<dbReference type="Pfam" id="PF16188">
    <property type="entry name" value="Peptidase_M24_C"/>
    <property type="match status" value="1"/>
</dbReference>
<evidence type="ECO:0000313" key="8">
    <source>
        <dbReference type="Proteomes" id="UP000005017"/>
    </source>
</evidence>
<dbReference type="CDD" id="cd01085">
    <property type="entry name" value="APP"/>
    <property type="match status" value="1"/>
</dbReference>
<evidence type="ECO:0000259" key="5">
    <source>
        <dbReference type="Pfam" id="PF01321"/>
    </source>
</evidence>
<dbReference type="GO" id="GO:0070006">
    <property type="term" value="F:metalloaminopeptidase activity"/>
    <property type="evidence" value="ECO:0007669"/>
    <property type="project" value="InterPro"/>
</dbReference>